<proteinExistence type="predicted"/>
<comment type="caution">
    <text evidence="1">The sequence shown here is derived from an EMBL/GenBank/DDBJ whole genome shotgun (WGS) entry which is preliminary data.</text>
</comment>
<accession>A0A544UTT3</accession>
<organism evidence="1 2">
    <name type="scientific">Lysinibacillus sphaericus</name>
    <name type="common">Bacillus sphaericus</name>
    <dbReference type="NCBI Taxonomy" id="1421"/>
    <lineage>
        <taxon>Bacteria</taxon>
        <taxon>Bacillati</taxon>
        <taxon>Bacillota</taxon>
        <taxon>Bacilli</taxon>
        <taxon>Bacillales</taxon>
        <taxon>Bacillaceae</taxon>
        <taxon>Lysinibacillus</taxon>
    </lineage>
</organism>
<protein>
    <submittedName>
        <fullName evidence="1">Uncharacterized protein</fullName>
    </submittedName>
</protein>
<dbReference type="Proteomes" id="UP000317944">
    <property type="component" value="Unassembled WGS sequence"/>
</dbReference>
<dbReference type="EMBL" id="SADV01000003">
    <property type="protein sequence ID" value="TQR37230.1"/>
    <property type="molecule type" value="Genomic_DNA"/>
</dbReference>
<dbReference type="OrthoDB" id="2734700at2"/>
<reference evidence="1 2" key="1">
    <citation type="submission" date="2018-03" db="EMBL/GenBank/DDBJ databases">
        <title>Aerobic endospore-forming bacteria genome sequencing and assembly.</title>
        <authorList>
            <person name="Cavalcante D.A."/>
            <person name="Driks A."/>
            <person name="Putonti C."/>
            <person name="De-Souza M.T."/>
        </authorList>
    </citation>
    <scope>NUCLEOTIDE SEQUENCE [LARGE SCALE GENOMIC DNA]</scope>
    <source>
        <strain evidence="1 2">SDF0037</strain>
    </source>
</reference>
<evidence type="ECO:0000313" key="2">
    <source>
        <dbReference type="Proteomes" id="UP000317944"/>
    </source>
</evidence>
<sequence>MIPTFNSKNERPWLTENHKRRSDRAIRIGKETIDRLIKKGIPVTFANVAQWSKEIDTEGKGIHQNTIRSNEELYEYYKQYSETFKQKENSKVNKPQNNLDLDIDFRKLKPDRNLDILHRKYMKLSKQEIVQRLILAEQYISENENKWVTAHFESFK</sequence>
<name>A0A544UTT3_LYSSH</name>
<evidence type="ECO:0000313" key="1">
    <source>
        <dbReference type="EMBL" id="TQR37230.1"/>
    </source>
</evidence>
<gene>
    <name evidence="1" type="ORF">C7Y47_06015</name>
</gene>
<dbReference type="AlphaFoldDB" id="A0A544UTT3"/>
<dbReference type="RefSeq" id="WP_142507917.1">
    <property type="nucleotide sequence ID" value="NZ_SADV01000003.1"/>
</dbReference>